<name>A0ABM1C1Q2_LIMPO</name>
<evidence type="ECO:0000313" key="2">
    <source>
        <dbReference type="Proteomes" id="UP000694941"/>
    </source>
</evidence>
<dbReference type="Proteomes" id="UP000694941">
    <property type="component" value="Unplaced"/>
</dbReference>
<dbReference type="PROSITE" id="PS51457">
    <property type="entry name" value="BEN"/>
    <property type="match status" value="1"/>
</dbReference>
<dbReference type="GeneID" id="106476597"/>
<dbReference type="RefSeq" id="XP_013792696.2">
    <property type="nucleotide sequence ID" value="XM_013937242.2"/>
</dbReference>
<keyword evidence="2" id="KW-1185">Reference proteome</keyword>
<evidence type="ECO:0000313" key="3">
    <source>
        <dbReference type="RefSeq" id="XP_013792696.2"/>
    </source>
</evidence>
<gene>
    <name evidence="3" type="primary">LOC106476597</name>
</gene>
<proteinExistence type="predicted"/>
<dbReference type="Gene3D" id="1.10.10.2590">
    <property type="entry name" value="BEN domain"/>
    <property type="match status" value="1"/>
</dbReference>
<dbReference type="SMART" id="SM01025">
    <property type="entry name" value="BEN"/>
    <property type="match status" value="1"/>
</dbReference>
<evidence type="ECO:0000259" key="1">
    <source>
        <dbReference type="PROSITE" id="PS51457"/>
    </source>
</evidence>
<accession>A0ABM1C1Q2</accession>
<feature type="domain" description="BEN" evidence="1">
    <location>
        <begin position="37"/>
        <end position="152"/>
    </location>
</feature>
<reference evidence="3" key="1">
    <citation type="submission" date="2025-08" db="UniProtKB">
        <authorList>
            <consortium name="RefSeq"/>
        </authorList>
    </citation>
    <scope>IDENTIFICATION</scope>
    <source>
        <tissue evidence="3">Muscle</tissue>
    </source>
</reference>
<dbReference type="Pfam" id="PF10523">
    <property type="entry name" value="BEN"/>
    <property type="match status" value="1"/>
</dbReference>
<protein>
    <submittedName>
        <fullName evidence="3">Uncharacterized protein LOC106476597</fullName>
    </submittedName>
</protein>
<dbReference type="InterPro" id="IPR018379">
    <property type="entry name" value="BEN_domain"/>
</dbReference>
<sequence length="165" mass="18701">MLKLDCSIMLGTKIGRDSRNVKCGLINKWSQTKETGGNNATNTHNNIHDMHACNNLMADLLIGDMIYPIGLCKDYKKMTCKLMTALFTEQEMINSHVTGKRLGLKSGETRAVLNQDKVNLIVDLVKSHFSFATEPQIRRKMSQKCKDLRIAKSKRIKRNNTTVFL</sequence>
<organism evidence="2 3">
    <name type="scientific">Limulus polyphemus</name>
    <name type="common">Atlantic horseshoe crab</name>
    <dbReference type="NCBI Taxonomy" id="6850"/>
    <lineage>
        <taxon>Eukaryota</taxon>
        <taxon>Metazoa</taxon>
        <taxon>Ecdysozoa</taxon>
        <taxon>Arthropoda</taxon>
        <taxon>Chelicerata</taxon>
        <taxon>Merostomata</taxon>
        <taxon>Xiphosura</taxon>
        <taxon>Limulidae</taxon>
        <taxon>Limulus</taxon>
    </lineage>
</organism>